<evidence type="ECO:0000313" key="13">
    <source>
        <dbReference type="Proteomes" id="UP000600214"/>
    </source>
</evidence>
<dbReference type="RefSeq" id="WP_188928608.1">
    <property type="nucleotide sequence ID" value="NZ_BMIA01000001.1"/>
</dbReference>
<feature type="transmembrane region" description="Helical" evidence="11">
    <location>
        <begin position="12"/>
        <end position="34"/>
    </location>
</feature>
<comment type="subcellular location">
    <subcellularLocation>
        <location evidence="11">Cell membrane</location>
        <topology evidence="11">Single-pass membrane protein</topology>
    </subcellularLocation>
</comment>
<gene>
    <name evidence="11 12" type="primary">kdpC</name>
    <name evidence="12" type="ORF">GCM10007423_06550</name>
</gene>
<sequence length="186" mass="20321">MKQHILSAIRLTIVTLIFFSGVYTLVILGIAQLFPNHGKGEIIEQNGKRYYTNIGQSFTDDKYFNSRPSAVGYNAAGSGGSNKGPSNEEYLGVVQARIDTFLLHNPGVQKADIPVELVTASGSGLDPDISEKAALVQVKRIAKLRNLPEQKLQQLVKEHIEGPLLGLFGPTKINVLKLNLALENLR</sequence>
<evidence type="ECO:0000256" key="5">
    <source>
        <dbReference type="ARBA" id="ARBA00022741"/>
    </source>
</evidence>
<keyword evidence="4 11" id="KW-0812">Transmembrane</keyword>
<dbReference type="NCBIfam" id="NF010606">
    <property type="entry name" value="PRK14002.1"/>
    <property type="match status" value="1"/>
</dbReference>
<organism evidence="12 13">
    <name type="scientific">Dyadobacter endophyticus</name>
    <dbReference type="NCBI Taxonomy" id="1749036"/>
    <lineage>
        <taxon>Bacteria</taxon>
        <taxon>Pseudomonadati</taxon>
        <taxon>Bacteroidota</taxon>
        <taxon>Cytophagia</taxon>
        <taxon>Cytophagales</taxon>
        <taxon>Spirosomataceae</taxon>
        <taxon>Dyadobacter</taxon>
    </lineage>
</organism>
<keyword evidence="9 11" id="KW-0406">Ion transport</keyword>
<keyword evidence="3 11" id="KW-0633">Potassium transport</keyword>
<dbReference type="NCBIfam" id="TIGR00681">
    <property type="entry name" value="kdpC"/>
    <property type="match status" value="1"/>
</dbReference>
<dbReference type="InterPro" id="IPR003820">
    <property type="entry name" value="KdpC"/>
</dbReference>
<comment type="caution">
    <text evidence="12">The sequence shown here is derived from an EMBL/GenBank/DDBJ whole genome shotgun (WGS) entry which is preliminary data.</text>
</comment>
<dbReference type="PIRSF" id="PIRSF001296">
    <property type="entry name" value="K_ATPase_KdpC"/>
    <property type="match status" value="1"/>
</dbReference>
<evidence type="ECO:0000256" key="8">
    <source>
        <dbReference type="ARBA" id="ARBA00022989"/>
    </source>
</evidence>
<keyword evidence="8 11" id="KW-1133">Transmembrane helix</keyword>
<keyword evidence="5 11" id="KW-0547">Nucleotide-binding</keyword>
<dbReference type="PANTHER" id="PTHR30042:SF2">
    <property type="entry name" value="POTASSIUM-TRANSPORTING ATPASE KDPC SUBUNIT"/>
    <property type="match status" value="1"/>
</dbReference>
<evidence type="ECO:0000256" key="9">
    <source>
        <dbReference type="ARBA" id="ARBA00023065"/>
    </source>
</evidence>
<keyword evidence="10 11" id="KW-0472">Membrane</keyword>
<accession>A0ABQ1YGC6</accession>
<comment type="function">
    <text evidence="11">Part of the high-affinity ATP-driven potassium transport (or Kdp) system, which catalyzes the hydrolysis of ATP coupled with the electrogenic transport of potassium into the cytoplasm. This subunit acts as a catalytic chaperone that increases the ATP-binding affinity of the ATP-hydrolyzing subunit KdpB by the formation of a transient KdpB/KdpC/ATP ternary complex.</text>
</comment>
<evidence type="ECO:0000256" key="3">
    <source>
        <dbReference type="ARBA" id="ARBA00022538"/>
    </source>
</evidence>
<dbReference type="PANTHER" id="PTHR30042">
    <property type="entry name" value="POTASSIUM-TRANSPORTING ATPASE C CHAIN"/>
    <property type="match status" value="1"/>
</dbReference>
<keyword evidence="13" id="KW-1185">Reference proteome</keyword>
<evidence type="ECO:0000256" key="7">
    <source>
        <dbReference type="ARBA" id="ARBA00022958"/>
    </source>
</evidence>
<evidence type="ECO:0000256" key="2">
    <source>
        <dbReference type="ARBA" id="ARBA00022475"/>
    </source>
</evidence>
<keyword evidence="2 11" id="KW-1003">Cell membrane</keyword>
<keyword evidence="6 11" id="KW-0067">ATP-binding</keyword>
<dbReference type="HAMAP" id="MF_00276">
    <property type="entry name" value="KdpC"/>
    <property type="match status" value="1"/>
</dbReference>
<evidence type="ECO:0000256" key="10">
    <source>
        <dbReference type="ARBA" id="ARBA00023136"/>
    </source>
</evidence>
<evidence type="ECO:0000256" key="4">
    <source>
        <dbReference type="ARBA" id="ARBA00022692"/>
    </source>
</evidence>
<dbReference type="Proteomes" id="UP000600214">
    <property type="component" value="Unassembled WGS sequence"/>
</dbReference>
<protein>
    <recommendedName>
        <fullName evidence="11">Potassium-transporting ATPase KdpC subunit</fullName>
    </recommendedName>
    <alternativeName>
        <fullName evidence="11">ATP phosphohydrolase [potassium-transporting] C chain</fullName>
    </alternativeName>
    <alternativeName>
        <fullName evidence="11">Potassium-binding and translocating subunit C</fullName>
    </alternativeName>
    <alternativeName>
        <fullName evidence="11">Potassium-translocating ATPase C chain</fullName>
    </alternativeName>
</protein>
<name>A0ABQ1YGC6_9BACT</name>
<dbReference type="NCBIfam" id="NF001454">
    <property type="entry name" value="PRK00315.1"/>
    <property type="match status" value="1"/>
</dbReference>
<evidence type="ECO:0000313" key="12">
    <source>
        <dbReference type="EMBL" id="GGH23719.1"/>
    </source>
</evidence>
<proteinExistence type="inferred from homology"/>
<keyword evidence="1 11" id="KW-0813">Transport</keyword>
<keyword evidence="7 11" id="KW-0630">Potassium</keyword>
<comment type="similarity">
    <text evidence="11">Belongs to the KdpC family.</text>
</comment>
<reference evidence="13" key="1">
    <citation type="journal article" date="2019" name="Int. J. Syst. Evol. Microbiol.">
        <title>The Global Catalogue of Microorganisms (GCM) 10K type strain sequencing project: providing services to taxonomists for standard genome sequencing and annotation.</title>
        <authorList>
            <consortium name="The Broad Institute Genomics Platform"/>
            <consortium name="The Broad Institute Genome Sequencing Center for Infectious Disease"/>
            <person name="Wu L."/>
            <person name="Ma J."/>
        </authorList>
    </citation>
    <scope>NUCLEOTIDE SEQUENCE [LARGE SCALE GENOMIC DNA]</scope>
    <source>
        <strain evidence="13">CGMCC 1.15288</strain>
    </source>
</reference>
<dbReference type="EMBL" id="BMIA01000001">
    <property type="protein sequence ID" value="GGH23719.1"/>
    <property type="molecule type" value="Genomic_DNA"/>
</dbReference>
<evidence type="ECO:0000256" key="6">
    <source>
        <dbReference type="ARBA" id="ARBA00022840"/>
    </source>
</evidence>
<dbReference type="Pfam" id="PF02669">
    <property type="entry name" value="KdpC"/>
    <property type="match status" value="1"/>
</dbReference>
<comment type="subunit">
    <text evidence="11">The system is composed of three essential subunits: KdpA, KdpB and KdpC.</text>
</comment>
<evidence type="ECO:0000256" key="1">
    <source>
        <dbReference type="ARBA" id="ARBA00022448"/>
    </source>
</evidence>
<evidence type="ECO:0000256" key="11">
    <source>
        <dbReference type="HAMAP-Rule" id="MF_00276"/>
    </source>
</evidence>